<dbReference type="InterPro" id="IPR010982">
    <property type="entry name" value="Lambda_DNA-bd_dom_sf"/>
</dbReference>
<evidence type="ECO:0000259" key="2">
    <source>
        <dbReference type="PROSITE" id="PS50943"/>
    </source>
</evidence>
<feature type="domain" description="HTH cro/C1-type" evidence="2">
    <location>
        <begin position="18"/>
        <end position="72"/>
    </location>
</feature>
<reference evidence="4" key="1">
    <citation type="submission" date="2016-03" db="EMBL/GenBank/DDBJ databases">
        <title>Flavobacterium columnare strain B185, complete genome.</title>
        <authorList>
            <person name="Sundberg L.-R."/>
            <person name="Papponen P."/>
            <person name="Laanto E."/>
        </authorList>
    </citation>
    <scope>NUCLEOTIDE SEQUENCE [LARGE SCALE GENOMIC DNA]</scope>
    <source>
        <strain evidence="4">B185</strain>
    </source>
</reference>
<accession>A0AAJ3ZKH3</accession>
<evidence type="ECO:0000313" key="4">
    <source>
        <dbReference type="Proteomes" id="UP000304840"/>
    </source>
</evidence>
<dbReference type="Pfam" id="PF01381">
    <property type="entry name" value="HTH_3"/>
    <property type="match status" value="1"/>
</dbReference>
<dbReference type="Gene3D" id="1.10.260.40">
    <property type="entry name" value="lambda repressor-like DNA-binding domains"/>
    <property type="match status" value="1"/>
</dbReference>
<dbReference type="Proteomes" id="UP000304840">
    <property type="component" value="Chromosome"/>
</dbReference>
<dbReference type="GO" id="GO:0005829">
    <property type="term" value="C:cytosol"/>
    <property type="evidence" value="ECO:0007669"/>
    <property type="project" value="TreeGrafter"/>
</dbReference>
<reference evidence="3 4" key="2">
    <citation type="submission" date="2019-05" db="EMBL/GenBank/DDBJ databases">
        <authorList>
            <person name="Ravantti J.J."/>
        </authorList>
    </citation>
    <scope>NUCLEOTIDE SEQUENCE [LARGE SCALE GENOMIC DNA]</scope>
    <source>
        <strain evidence="3 4">B185</strain>
    </source>
</reference>
<dbReference type="EMBL" id="CP010992">
    <property type="protein sequence ID" value="QCV57211.1"/>
    <property type="molecule type" value="Genomic_DNA"/>
</dbReference>
<evidence type="ECO:0000313" key="3">
    <source>
        <dbReference type="EMBL" id="QCV57211.1"/>
    </source>
</evidence>
<protein>
    <submittedName>
        <fullName evidence="3">Helix-turn-helix transcriptional regulator</fullName>
    </submittedName>
</protein>
<gene>
    <name evidence="3" type="ORF">UN65_15105</name>
</gene>
<dbReference type="SMART" id="SM00530">
    <property type="entry name" value="HTH_XRE"/>
    <property type="match status" value="1"/>
</dbReference>
<dbReference type="InterPro" id="IPR001387">
    <property type="entry name" value="Cro/C1-type_HTH"/>
</dbReference>
<sequence>MRARRSHQFGAMDIGKKIKSIREAKGMTAKEVISAVDMGASMYSRIENGVNEPSLSTLEKIAKALGVALSDFFTDNDLTTDVNSYDGSLMEKVKMIEALSDEEKKTVFSIVDAFVGKKKLKDALSGVLNDVK</sequence>
<name>A0AAJ3ZKH3_9FLAO</name>
<dbReference type="AlphaFoldDB" id="A0AAJ3ZKH3"/>
<evidence type="ECO:0000256" key="1">
    <source>
        <dbReference type="ARBA" id="ARBA00023125"/>
    </source>
</evidence>
<proteinExistence type="predicted"/>
<dbReference type="SUPFAM" id="SSF47413">
    <property type="entry name" value="lambda repressor-like DNA-binding domains"/>
    <property type="match status" value="1"/>
</dbReference>
<dbReference type="PROSITE" id="PS50943">
    <property type="entry name" value="HTH_CROC1"/>
    <property type="match status" value="1"/>
</dbReference>
<organism evidence="3 4">
    <name type="scientific">Flavobacterium columnare</name>
    <dbReference type="NCBI Taxonomy" id="996"/>
    <lineage>
        <taxon>Bacteria</taxon>
        <taxon>Pseudomonadati</taxon>
        <taxon>Bacteroidota</taxon>
        <taxon>Flavobacteriia</taxon>
        <taxon>Flavobacteriales</taxon>
        <taxon>Flavobacteriaceae</taxon>
        <taxon>Flavobacterium</taxon>
    </lineage>
</organism>
<dbReference type="GO" id="GO:0003677">
    <property type="term" value="F:DNA binding"/>
    <property type="evidence" value="ECO:0007669"/>
    <property type="project" value="UniProtKB-KW"/>
</dbReference>
<dbReference type="PANTHER" id="PTHR46797">
    <property type="entry name" value="HTH-TYPE TRANSCRIPTIONAL REGULATOR"/>
    <property type="match status" value="1"/>
</dbReference>
<dbReference type="PANTHER" id="PTHR46797:SF19">
    <property type="entry name" value="BLL2473 PROTEIN"/>
    <property type="match status" value="1"/>
</dbReference>
<dbReference type="CDD" id="cd00093">
    <property type="entry name" value="HTH_XRE"/>
    <property type="match status" value="1"/>
</dbReference>
<dbReference type="GO" id="GO:0003700">
    <property type="term" value="F:DNA-binding transcription factor activity"/>
    <property type="evidence" value="ECO:0007669"/>
    <property type="project" value="TreeGrafter"/>
</dbReference>
<keyword evidence="1" id="KW-0238">DNA-binding</keyword>
<dbReference type="InterPro" id="IPR050807">
    <property type="entry name" value="TransReg_Diox_bact_type"/>
</dbReference>